<feature type="signal peptide" evidence="1">
    <location>
        <begin position="1"/>
        <end position="30"/>
    </location>
</feature>
<name>A0A4V6NGX8_9FLAO</name>
<dbReference type="Proteomes" id="UP000295455">
    <property type="component" value="Unassembled WGS sequence"/>
</dbReference>
<dbReference type="OrthoDB" id="9763933at2"/>
<reference evidence="2 3" key="1">
    <citation type="submission" date="2019-03" db="EMBL/GenBank/DDBJ databases">
        <title>Genomic Encyclopedia of Type Strains, Phase IV (KMG-IV): sequencing the most valuable type-strain genomes for metagenomic binning, comparative biology and taxonomic classification.</title>
        <authorList>
            <person name="Goeker M."/>
        </authorList>
    </citation>
    <scope>NUCLEOTIDE SEQUENCE [LARGE SCALE GENOMIC DNA]</scope>
    <source>
        <strain evidence="2 3">DSM 18792</strain>
    </source>
</reference>
<organism evidence="2 3">
    <name type="scientific">Mariniflexile fucanivorans</name>
    <dbReference type="NCBI Taxonomy" id="264023"/>
    <lineage>
        <taxon>Bacteria</taxon>
        <taxon>Pseudomonadati</taxon>
        <taxon>Bacteroidota</taxon>
        <taxon>Flavobacteriia</taxon>
        <taxon>Flavobacteriales</taxon>
        <taxon>Flavobacteriaceae</taxon>
        <taxon>Mariniflexile</taxon>
    </lineage>
</organism>
<accession>A0A4V6NGX8</accession>
<dbReference type="Gene3D" id="2.115.10.20">
    <property type="entry name" value="Glycosyl hydrolase domain, family 43"/>
    <property type="match status" value="1"/>
</dbReference>
<dbReference type="EMBL" id="SLUP01000002">
    <property type="protein sequence ID" value="TCL67457.1"/>
    <property type="molecule type" value="Genomic_DNA"/>
</dbReference>
<proteinExistence type="predicted"/>
<dbReference type="SUPFAM" id="SSF75005">
    <property type="entry name" value="Arabinanase/levansucrase/invertase"/>
    <property type="match status" value="2"/>
</dbReference>
<comment type="caution">
    <text evidence="2">The sequence shown here is derived from an EMBL/GenBank/DDBJ whole genome shotgun (WGS) entry which is preliminary data.</text>
</comment>
<dbReference type="InterPro" id="IPR023296">
    <property type="entry name" value="Glyco_hydro_beta-prop_sf"/>
</dbReference>
<feature type="chain" id="PRO_5020626328" description="Glycosyl hydrolase family 43" evidence="1">
    <location>
        <begin position="31"/>
        <end position="530"/>
    </location>
</feature>
<evidence type="ECO:0008006" key="4">
    <source>
        <dbReference type="Google" id="ProtNLM"/>
    </source>
</evidence>
<keyword evidence="1" id="KW-0732">Signal</keyword>
<protein>
    <recommendedName>
        <fullName evidence="4">Glycosyl hydrolase family 43</fullName>
    </recommendedName>
</protein>
<keyword evidence="3" id="KW-1185">Reference proteome</keyword>
<dbReference type="AlphaFoldDB" id="A0A4V6NGX8"/>
<evidence type="ECO:0000256" key="1">
    <source>
        <dbReference type="SAM" id="SignalP"/>
    </source>
</evidence>
<evidence type="ECO:0000313" key="2">
    <source>
        <dbReference type="EMBL" id="TCL67457.1"/>
    </source>
</evidence>
<sequence length="530" mass="60115">MKINHRTQIIKAFLLSLTFLLFTASGVLQAQNTWTIESQEDWQTNMAEKSNLEISKGKVVPTSKEAIFKSSMKRFTKKRTAKSITFSQSPEWLNWEPIPNVGPANLGDAPVALQLGDGNYWMFGKYDTRKDNKRPEDFKSKDTLLKGYDVVLKTTHLKNQFDAPGGLKKPQRGYHAWQSIDMKNWVHHGPISDASSSWVTTAEYVDGKFYFYYDFPNDQDPHLLIDDNLTDGLIGKNMGMAFKDPSDGSDCAVIRDLDGNFHIIAEDWSPIDASTHAWDSPLATHAVSKDGLNDFKILNPPVDERTKPTGKFAEYAHPHWYKEDPDNYPGKAAPMDIPRQRIKKGDVVAFGKYEIHEPEQNAFGDWASISIGGQYYLFADYDPAGNTGGKHMSVAWFTSDNINKQFEFCGNIGQGHPDPDIMFAEGKYYLLTQTRNDYVSTGPWVETVEVRMGVDTTNDGRINEWSDWQVVKEQYDYIKGFSKQVEKTPAQLNFSDLAEGYGFQFEVKMTDTTENESKPILDKVVVSFKE</sequence>
<evidence type="ECO:0000313" key="3">
    <source>
        <dbReference type="Proteomes" id="UP000295455"/>
    </source>
</evidence>
<gene>
    <name evidence="2" type="ORF">EV196_10213</name>
</gene>
<dbReference type="RefSeq" id="WP_132215035.1">
    <property type="nucleotide sequence ID" value="NZ_OX156936.1"/>
</dbReference>